<dbReference type="InterPro" id="IPR036561">
    <property type="entry name" value="MAM33_sf"/>
</dbReference>
<gene>
    <name evidence="3" type="ORF">DI09_192p20</name>
    <name evidence="2" type="ORF">DI09_38p100</name>
</gene>
<evidence type="ECO:0000313" key="2">
    <source>
        <dbReference type="EMBL" id="KGG51340.1"/>
    </source>
</evidence>
<dbReference type="GO" id="GO:0005759">
    <property type="term" value="C:mitochondrial matrix"/>
    <property type="evidence" value="ECO:0007669"/>
    <property type="project" value="InterPro"/>
</dbReference>
<evidence type="ECO:0000313" key="4">
    <source>
        <dbReference type="Proteomes" id="UP000029725"/>
    </source>
</evidence>
<feature type="region of interest" description="Disordered" evidence="1">
    <location>
        <begin position="150"/>
        <end position="178"/>
    </location>
</feature>
<dbReference type="OrthoDB" id="278212at2759"/>
<reference evidence="2 4" key="1">
    <citation type="submission" date="2014-04" db="EMBL/GenBank/DDBJ databases">
        <title>A new species of microsporidia sheds light on the evolution of extreme parasitism.</title>
        <authorList>
            <person name="Haag K.L."/>
            <person name="James T.Y."/>
            <person name="Larsson R."/>
            <person name="Schaer T.M."/>
            <person name="Refardt D."/>
            <person name="Pombert J.-F."/>
            <person name="Ebert D."/>
        </authorList>
    </citation>
    <scope>NUCLEOTIDE SEQUENCE [LARGE SCALE GENOMIC DNA]</scope>
    <source>
        <strain evidence="2 4">UGP3</strain>
        <tissue evidence="2">Spores</tissue>
    </source>
</reference>
<accession>A0A098VQW7</accession>
<dbReference type="PANTHER" id="PTHR10826:SF1">
    <property type="entry name" value="COMPLEMENT COMPONENT 1 Q SUBCOMPONENT-BINDING PROTEIN, MITOCHONDRIAL"/>
    <property type="match status" value="1"/>
</dbReference>
<dbReference type="GeneID" id="25259756"/>
<dbReference type="InterPro" id="IPR003428">
    <property type="entry name" value="MAM33"/>
</dbReference>
<dbReference type="Gene3D" id="3.10.280.10">
    <property type="entry name" value="Mitochondrial glycoprotein"/>
    <property type="match status" value="1"/>
</dbReference>
<dbReference type="HOGENOM" id="CLU_937158_0_0_1"/>
<evidence type="ECO:0000313" key="3">
    <source>
        <dbReference type="EMBL" id="KGG52283.1"/>
    </source>
</evidence>
<name>A0A098VQW7_9MICR</name>
<dbReference type="EMBL" id="JMKJ01000102">
    <property type="protein sequence ID" value="KGG52283.1"/>
    <property type="molecule type" value="Genomic_DNA"/>
</dbReference>
<dbReference type="SUPFAM" id="SSF54529">
    <property type="entry name" value="Mitochondrial glycoprotein MAM33-like"/>
    <property type="match status" value="1"/>
</dbReference>
<evidence type="ECO:0000256" key="1">
    <source>
        <dbReference type="SAM" id="MobiDB-lite"/>
    </source>
</evidence>
<dbReference type="AlphaFoldDB" id="A0A098VQW7"/>
<comment type="caution">
    <text evidence="2">The sequence shown here is derived from an EMBL/GenBank/DDBJ whole genome shotgun (WGS) entry which is preliminary data.</text>
</comment>
<dbReference type="RefSeq" id="XP_013237767.1">
    <property type="nucleotide sequence ID" value="XM_013382313.1"/>
</dbReference>
<dbReference type="Proteomes" id="UP000029725">
    <property type="component" value="Unassembled WGS sequence"/>
</dbReference>
<proteinExistence type="predicted"/>
<dbReference type="PANTHER" id="PTHR10826">
    <property type="entry name" value="COMPLEMENT COMPONENT 1"/>
    <property type="match status" value="1"/>
</dbReference>
<dbReference type="EMBL" id="JMKJ01000321">
    <property type="protein sequence ID" value="KGG51340.1"/>
    <property type="molecule type" value="Genomic_DNA"/>
</dbReference>
<dbReference type="RefSeq" id="XP_013238719.1">
    <property type="nucleotide sequence ID" value="XM_013383265.1"/>
</dbReference>
<dbReference type="VEuPathDB" id="MicrosporidiaDB:DI09_192p20"/>
<sequence length="297" mass="32267">MSSTAKRSLSMSMLARRFTLGMTVSQTSGAGAISIAFANPSSSQISVQRRFASGMTTSGGSSASRAAGAMKNTPEKALKAAIESELKYEKEMTETDPIEVPSEVIEHFKAHGLTISKDNTGDALVVLSGEKNGTKLSLAFDVRQVYLNELGDDDDQETMDNEESNEEEQEDDQEGDEIEADEDADMMDEGLEPVAAKLVLTRGNSSLSFEISLSSEGVEVHSMHTGALPLNAELYTSDVFTGPNYVDLSTDLQEAVSGYLETFGITGELADVLRSYMDVKERKEYVAWLSTVRDFFK</sequence>
<dbReference type="VEuPathDB" id="MicrosporidiaDB:DI09_38p100"/>
<dbReference type="GeneID" id="25258828"/>
<dbReference type="Pfam" id="PF02330">
    <property type="entry name" value="MAM33"/>
    <property type="match status" value="1"/>
</dbReference>
<keyword evidence="4" id="KW-1185">Reference proteome</keyword>
<organism evidence="2 4">
    <name type="scientific">Mitosporidium daphniae</name>
    <dbReference type="NCBI Taxonomy" id="1485682"/>
    <lineage>
        <taxon>Eukaryota</taxon>
        <taxon>Fungi</taxon>
        <taxon>Fungi incertae sedis</taxon>
        <taxon>Microsporidia</taxon>
        <taxon>Mitosporidium</taxon>
    </lineage>
</organism>
<protein>
    <submittedName>
        <fullName evidence="2">Regulatory protein suaprga1</fullName>
    </submittedName>
</protein>